<dbReference type="RefSeq" id="WP_079422056.1">
    <property type="nucleotide sequence ID" value="NZ_MZGV01000004.1"/>
</dbReference>
<dbReference type="InterPro" id="IPR025642">
    <property type="entry name" value="DUF4342"/>
</dbReference>
<gene>
    <name evidence="3" type="ORF">CLORY_06060</name>
</gene>
<comment type="caution">
    <text evidence="3">The sequence shown here is derived from an EMBL/GenBank/DDBJ whole genome shotgun (WGS) entry which is preliminary data.</text>
</comment>
<keyword evidence="1" id="KW-0472">Membrane</keyword>
<dbReference type="Pfam" id="PF14242">
    <property type="entry name" value="DUF4342"/>
    <property type="match status" value="1"/>
</dbReference>
<keyword evidence="1" id="KW-1133">Transmembrane helix</keyword>
<evidence type="ECO:0000313" key="4">
    <source>
        <dbReference type="Proteomes" id="UP000190080"/>
    </source>
</evidence>
<sequence length="135" mass="15060">MERNVENNESTDVIKVDVKSGEENYKKKSGGLGEVIGRIFKFIGKVIKKGNENHFEIRKDNERPIKISLTISVLLLIIAFWPVAILLVIGLFLGYKYSITGSNINVGKVNDILVKASNSAENIKSDFNEGYKSNN</sequence>
<evidence type="ECO:0000313" key="3">
    <source>
        <dbReference type="EMBL" id="OPJ64412.1"/>
    </source>
</evidence>
<feature type="domain" description="DUF4342" evidence="2">
    <location>
        <begin position="38"/>
        <end position="96"/>
    </location>
</feature>
<dbReference type="EMBL" id="MZGV01000004">
    <property type="protein sequence ID" value="OPJ64412.1"/>
    <property type="molecule type" value="Genomic_DNA"/>
</dbReference>
<organism evidence="3 4">
    <name type="scientific">Clostridium oryzae</name>
    <dbReference type="NCBI Taxonomy" id="1450648"/>
    <lineage>
        <taxon>Bacteria</taxon>
        <taxon>Bacillati</taxon>
        <taxon>Bacillota</taxon>
        <taxon>Clostridia</taxon>
        <taxon>Eubacteriales</taxon>
        <taxon>Clostridiaceae</taxon>
        <taxon>Clostridium</taxon>
    </lineage>
</organism>
<dbReference type="STRING" id="1450648.CLORY_06060"/>
<feature type="transmembrane region" description="Helical" evidence="1">
    <location>
        <begin position="67"/>
        <end position="95"/>
    </location>
</feature>
<proteinExistence type="predicted"/>
<evidence type="ECO:0000259" key="2">
    <source>
        <dbReference type="Pfam" id="PF14242"/>
    </source>
</evidence>
<protein>
    <recommendedName>
        <fullName evidence="2">DUF4342 domain-containing protein</fullName>
    </recommendedName>
</protein>
<name>A0A1V4IWI0_9CLOT</name>
<reference evidence="3 4" key="1">
    <citation type="submission" date="2017-03" db="EMBL/GenBank/DDBJ databases">
        <title>Genome sequence of Clostridium oryzae DSM 28571.</title>
        <authorList>
            <person name="Poehlein A."/>
            <person name="Daniel R."/>
        </authorList>
    </citation>
    <scope>NUCLEOTIDE SEQUENCE [LARGE SCALE GENOMIC DNA]</scope>
    <source>
        <strain evidence="3 4">DSM 28571</strain>
    </source>
</reference>
<dbReference type="Proteomes" id="UP000190080">
    <property type="component" value="Unassembled WGS sequence"/>
</dbReference>
<keyword evidence="4" id="KW-1185">Reference proteome</keyword>
<keyword evidence="1" id="KW-0812">Transmembrane</keyword>
<accession>A0A1V4IWI0</accession>
<dbReference type="AlphaFoldDB" id="A0A1V4IWI0"/>
<evidence type="ECO:0000256" key="1">
    <source>
        <dbReference type="SAM" id="Phobius"/>
    </source>
</evidence>
<dbReference type="OrthoDB" id="3183239at2"/>